<protein>
    <submittedName>
        <fullName evidence="9">ATP-binding protein</fullName>
    </submittedName>
</protein>
<evidence type="ECO:0000256" key="4">
    <source>
        <dbReference type="ARBA" id="ARBA00022475"/>
    </source>
</evidence>
<dbReference type="GO" id="GO:0005886">
    <property type="term" value="C:plasma membrane"/>
    <property type="evidence" value="ECO:0007669"/>
    <property type="project" value="UniProtKB-SubCell"/>
</dbReference>
<evidence type="ECO:0000256" key="5">
    <source>
        <dbReference type="ARBA" id="ARBA00022741"/>
    </source>
</evidence>
<dbReference type="SUPFAM" id="SSF52540">
    <property type="entry name" value="P-loop containing nucleoside triphosphate hydrolases"/>
    <property type="match status" value="1"/>
</dbReference>
<dbReference type="RefSeq" id="WP_071108365.1">
    <property type="nucleotide sequence ID" value="NZ_CAWMOE010000002.1"/>
</dbReference>
<dbReference type="PROSITE" id="PS50893">
    <property type="entry name" value="ABC_TRANSPORTER_2"/>
    <property type="match status" value="1"/>
</dbReference>
<keyword evidence="4" id="KW-1003">Cell membrane</keyword>
<dbReference type="InterPro" id="IPR027417">
    <property type="entry name" value="P-loop_NTPase"/>
</dbReference>
<evidence type="ECO:0000256" key="3">
    <source>
        <dbReference type="ARBA" id="ARBA00022448"/>
    </source>
</evidence>
<dbReference type="AlphaFoldDB" id="A0A1S1XE64"/>
<organism evidence="9 10">
    <name type="scientific">Chromobacterium amazonense</name>
    <dbReference type="NCBI Taxonomy" id="1382803"/>
    <lineage>
        <taxon>Bacteria</taxon>
        <taxon>Pseudomonadati</taxon>
        <taxon>Pseudomonadota</taxon>
        <taxon>Betaproteobacteria</taxon>
        <taxon>Neisseriales</taxon>
        <taxon>Chromobacteriaceae</taxon>
        <taxon>Chromobacterium</taxon>
    </lineage>
</organism>
<accession>A0A1S1XE64</accession>
<dbReference type="Proteomes" id="UP000239469">
    <property type="component" value="Unassembled WGS sequence"/>
</dbReference>
<keyword evidence="3" id="KW-0813">Transport</keyword>
<dbReference type="GO" id="GO:0015424">
    <property type="term" value="F:ABC-type amino acid transporter activity"/>
    <property type="evidence" value="ECO:0007669"/>
    <property type="project" value="InterPro"/>
</dbReference>
<comment type="similarity">
    <text evidence="2">Belongs to the ABC transporter superfamily.</text>
</comment>
<dbReference type="PIRSF" id="PIRSF039085">
    <property type="entry name" value="ABC_ATPase_HisP"/>
    <property type="match status" value="1"/>
</dbReference>
<sequence length="255" mass="27375">MIKLNDIVKSFDGHRVLDGVSLTLPEGGVTALIGPSGSGKSTLLRCVNLLEVPDAGSLELAGDALSFAPGRKLSREAVLRMRRATGMVFQSFQLFPHQTALQNVMEGLLTVQRWPRQQAERRARELLDKVGMAHKADAWPSTLSGGQQQRVAIARALAPSPQLLLCDEPTSALDPELAAEVVAVLRQLAAEGVTMLMATHDLRLAASVARDVVFLEHGRIVEAGSASQIFGAPREPRTAEYVSTLTAGARDLVQI</sequence>
<dbReference type="InterPro" id="IPR017871">
    <property type="entry name" value="ABC_transporter-like_CS"/>
</dbReference>
<name>A0A1S1XE64_9NEIS</name>
<evidence type="ECO:0000256" key="2">
    <source>
        <dbReference type="ARBA" id="ARBA00005417"/>
    </source>
</evidence>
<dbReference type="InterPro" id="IPR030679">
    <property type="entry name" value="ABC_ATPase_HisP-typ"/>
</dbReference>
<keyword evidence="7" id="KW-0472">Membrane</keyword>
<dbReference type="InterPro" id="IPR003439">
    <property type="entry name" value="ABC_transporter-like_ATP-bd"/>
</dbReference>
<keyword evidence="6 9" id="KW-0067">ATP-binding</keyword>
<reference evidence="9 10" key="1">
    <citation type="submission" date="2017-01" db="EMBL/GenBank/DDBJ databases">
        <title>New insights into the genetic diversity of Chromobacterium isolated from tropical freshwater lake.</title>
        <authorList>
            <person name="Santos A.B."/>
            <person name="Nascimento A.M."/>
            <person name="Da Silva P.C."/>
        </authorList>
    </citation>
    <scope>NUCLEOTIDE SEQUENCE [LARGE SCALE GENOMIC DNA]</scope>
    <source>
        <strain evidence="9 10">56AF</strain>
    </source>
</reference>
<evidence type="ECO:0000256" key="1">
    <source>
        <dbReference type="ARBA" id="ARBA00004202"/>
    </source>
</evidence>
<feature type="domain" description="ABC transporter" evidence="8">
    <location>
        <begin position="2"/>
        <end position="242"/>
    </location>
</feature>
<dbReference type="EMBL" id="MTBD01000026">
    <property type="protein sequence ID" value="PRP70446.1"/>
    <property type="molecule type" value="Genomic_DNA"/>
</dbReference>
<evidence type="ECO:0000256" key="7">
    <source>
        <dbReference type="ARBA" id="ARBA00023136"/>
    </source>
</evidence>
<comment type="subcellular location">
    <subcellularLocation>
        <location evidence="1">Cell membrane</location>
        <topology evidence="1">Peripheral membrane protein</topology>
    </subcellularLocation>
</comment>
<dbReference type="PROSITE" id="PS00211">
    <property type="entry name" value="ABC_TRANSPORTER_1"/>
    <property type="match status" value="1"/>
</dbReference>
<dbReference type="GO" id="GO:0005524">
    <property type="term" value="F:ATP binding"/>
    <property type="evidence" value="ECO:0007669"/>
    <property type="project" value="UniProtKB-KW"/>
</dbReference>
<dbReference type="PANTHER" id="PTHR43166">
    <property type="entry name" value="AMINO ACID IMPORT ATP-BINDING PROTEIN"/>
    <property type="match status" value="1"/>
</dbReference>
<keyword evidence="5" id="KW-0547">Nucleotide-binding</keyword>
<dbReference type="GO" id="GO:0016887">
    <property type="term" value="F:ATP hydrolysis activity"/>
    <property type="evidence" value="ECO:0007669"/>
    <property type="project" value="InterPro"/>
</dbReference>
<evidence type="ECO:0000256" key="6">
    <source>
        <dbReference type="ARBA" id="ARBA00022840"/>
    </source>
</evidence>
<evidence type="ECO:0000313" key="9">
    <source>
        <dbReference type="EMBL" id="PRP70446.1"/>
    </source>
</evidence>
<dbReference type="OrthoDB" id="9802264at2"/>
<proteinExistence type="inferred from homology"/>
<gene>
    <name evidence="9" type="ORF">BUE93_12415</name>
</gene>
<dbReference type="SMART" id="SM00382">
    <property type="entry name" value="AAA"/>
    <property type="match status" value="1"/>
</dbReference>
<dbReference type="Gene3D" id="3.40.50.300">
    <property type="entry name" value="P-loop containing nucleotide triphosphate hydrolases"/>
    <property type="match status" value="1"/>
</dbReference>
<dbReference type="InterPro" id="IPR050086">
    <property type="entry name" value="MetN_ABC_transporter-like"/>
</dbReference>
<evidence type="ECO:0000313" key="10">
    <source>
        <dbReference type="Proteomes" id="UP000239469"/>
    </source>
</evidence>
<dbReference type="Pfam" id="PF00005">
    <property type="entry name" value="ABC_tran"/>
    <property type="match status" value="1"/>
</dbReference>
<comment type="caution">
    <text evidence="9">The sequence shown here is derived from an EMBL/GenBank/DDBJ whole genome shotgun (WGS) entry which is preliminary data.</text>
</comment>
<evidence type="ECO:0000259" key="8">
    <source>
        <dbReference type="PROSITE" id="PS50893"/>
    </source>
</evidence>
<dbReference type="InterPro" id="IPR003593">
    <property type="entry name" value="AAA+_ATPase"/>
</dbReference>
<dbReference type="PANTHER" id="PTHR43166:SF35">
    <property type="entry name" value="L-CYSTINE IMPORT ATP-BINDING PROTEIN TCYN"/>
    <property type="match status" value="1"/>
</dbReference>